<feature type="compositionally biased region" description="Polar residues" evidence="2">
    <location>
        <begin position="345"/>
        <end position="354"/>
    </location>
</feature>
<feature type="region of interest" description="Disordered" evidence="2">
    <location>
        <begin position="317"/>
        <end position="354"/>
    </location>
</feature>
<dbReference type="InterPro" id="IPR002563">
    <property type="entry name" value="Flavin_Rdtase-like_dom"/>
</dbReference>
<dbReference type="Proteomes" id="UP001294444">
    <property type="component" value="Unassembled WGS sequence"/>
</dbReference>
<comment type="caution">
    <text evidence="5">The sequence shown here is derived from an EMBL/GenBank/DDBJ whole genome shotgun (WGS) entry which is preliminary data.</text>
</comment>
<dbReference type="GO" id="GO:0010181">
    <property type="term" value="F:FMN binding"/>
    <property type="evidence" value="ECO:0007669"/>
    <property type="project" value="InterPro"/>
</dbReference>
<keyword evidence="6" id="KW-1185">Reference proteome</keyword>
<organism evidence="5 6">
    <name type="scientific">Melanopsichium pennsylvanicum</name>
    <dbReference type="NCBI Taxonomy" id="63383"/>
    <lineage>
        <taxon>Eukaryota</taxon>
        <taxon>Fungi</taxon>
        <taxon>Dikarya</taxon>
        <taxon>Basidiomycota</taxon>
        <taxon>Ustilaginomycotina</taxon>
        <taxon>Ustilaginomycetes</taxon>
        <taxon>Ustilaginales</taxon>
        <taxon>Ustilaginaceae</taxon>
        <taxon>Melanopsichium</taxon>
    </lineage>
</organism>
<name>A0AAJ5C8C3_9BASI</name>
<dbReference type="PANTHER" id="PTHR30466">
    <property type="entry name" value="FLAVIN REDUCTASE"/>
    <property type="match status" value="1"/>
</dbReference>
<dbReference type="PANTHER" id="PTHR30466:SF1">
    <property type="entry name" value="FMN REDUCTASE (NADH) RUTF"/>
    <property type="match status" value="1"/>
</dbReference>
<dbReference type="SUPFAM" id="SSF50475">
    <property type="entry name" value="FMN-binding split barrel"/>
    <property type="match status" value="1"/>
</dbReference>
<reference evidence="5" key="1">
    <citation type="submission" date="2023-10" db="EMBL/GenBank/DDBJ databases">
        <authorList>
            <person name="Guldener U."/>
        </authorList>
    </citation>
    <scope>NUCLEOTIDE SEQUENCE</scope>
    <source>
        <strain evidence="5">Mp4</strain>
    </source>
</reference>
<dbReference type="Pfam" id="PF01613">
    <property type="entry name" value="Flavin_Reduct"/>
    <property type="match status" value="1"/>
</dbReference>
<feature type="signal peptide" evidence="3">
    <location>
        <begin position="1"/>
        <end position="15"/>
    </location>
</feature>
<proteinExistence type="predicted"/>
<sequence>MAFLLVPSVTSSVVALACSARATTSKVTLEALASPLLIPTRLFFPRSLRQRSPRRISPHRTFTTASSSSVSTSLPSNLDDGGRGVADQIRALMRESAQPVVLITTFLPTSSDTTNSNNKLSTTMDQTRLIHGATLSSFSSISLDPNLVCFSMKTPSRLADALSHHFTYRRSNVDKQEQNEIEEVDFVVNILSCTQSNLAEAYATPGTPPLPHPPQPNSTPFEKAGNGNKNTTDELQVETHPLNQVGLIYTKQQQQGRGASDMPLVKDSLGSFGCQVIDILDLSKYDQLDDCMAKKPIKTSSSSSVLYVAKVIHVYHPNQNQSHQRQDKKKNNNNNKPLIYHQKKFVSTSDESPA</sequence>
<protein>
    <recommendedName>
        <fullName evidence="4">Flavin reductase like domain-containing protein</fullName>
    </recommendedName>
</protein>
<keyword evidence="3" id="KW-0732">Signal</keyword>
<evidence type="ECO:0000256" key="3">
    <source>
        <dbReference type="SAM" id="SignalP"/>
    </source>
</evidence>
<dbReference type="AlphaFoldDB" id="A0AAJ5C8C3"/>
<dbReference type="EMBL" id="OAPG01000021">
    <property type="protein sequence ID" value="SNX87826.1"/>
    <property type="molecule type" value="Genomic_DNA"/>
</dbReference>
<accession>A0AAJ5C8C3</accession>
<keyword evidence="1" id="KW-0560">Oxidoreductase</keyword>
<evidence type="ECO:0000256" key="2">
    <source>
        <dbReference type="SAM" id="MobiDB-lite"/>
    </source>
</evidence>
<evidence type="ECO:0000259" key="4">
    <source>
        <dbReference type="Pfam" id="PF01613"/>
    </source>
</evidence>
<feature type="region of interest" description="Disordered" evidence="2">
    <location>
        <begin position="201"/>
        <end position="229"/>
    </location>
</feature>
<evidence type="ECO:0000313" key="5">
    <source>
        <dbReference type="EMBL" id="SNX87826.1"/>
    </source>
</evidence>
<feature type="chain" id="PRO_5042488406" description="Flavin reductase like domain-containing protein" evidence="3">
    <location>
        <begin position="16"/>
        <end position="354"/>
    </location>
</feature>
<dbReference type="InterPro" id="IPR050268">
    <property type="entry name" value="NADH-dep_flavin_reductase"/>
</dbReference>
<gene>
    <name evidence="5" type="ORF">MEPE_06537</name>
</gene>
<feature type="compositionally biased region" description="Low complexity" evidence="2">
    <location>
        <begin position="61"/>
        <end position="76"/>
    </location>
</feature>
<feature type="compositionally biased region" description="Pro residues" evidence="2">
    <location>
        <begin position="206"/>
        <end position="217"/>
    </location>
</feature>
<feature type="domain" description="Flavin reductase like" evidence="4">
    <location>
        <begin position="93"/>
        <end position="348"/>
    </location>
</feature>
<dbReference type="GO" id="GO:0042602">
    <property type="term" value="F:riboflavin reductase (NADPH) activity"/>
    <property type="evidence" value="ECO:0007669"/>
    <property type="project" value="TreeGrafter"/>
</dbReference>
<feature type="region of interest" description="Disordered" evidence="2">
    <location>
        <begin position="54"/>
        <end position="81"/>
    </location>
</feature>
<evidence type="ECO:0000256" key="1">
    <source>
        <dbReference type="ARBA" id="ARBA00023002"/>
    </source>
</evidence>
<evidence type="ECO:0000313" key="6">
    <source>
        <dbReference type="Proteomes" id="UP001294444"/>
    </source>
</evidence>
<dbReference type="Gene3D" id="2.30.110.10">
    <property type="entry name" value="Electron Transport, Fmn-binding Protein, Chain A"/>
    <property type="match status" value="1"/>
</dbReference>
<dbReference type="InterPro" id="IPR012349">
    <property type="entry name" value="Split_barrel_FMN-bd"/>
</dbReference>